<feature type="chain" id="PRO_5038655707" description="Cell-wall binding lipoprotein" evidence="1">
    <location>
        <begin position="23"/>
        <end position="167"/>
    </location>
</feature>
<dbReference type="PROSITE" id="PS51257">
    <property type="entry name" value="PROKAR_LIPOPROTEIN"/>
    <property type="match status" value="1"/>
</dbReference>
<evidence type="ECO:0008006" key="4">
    <source>
        <dbReference type="Google" id="ProtNLM"/>
    </source>
</evidence>
<keyword evidence="1" id="KW-0732">Signal</keyword>
<proteinExistence type="predicted"/>
<dbReference type="AlphaFoldDB" id="A0A4R6UD69"/>
<evidence type="ECO:0000313" key="3">
    <source>
        <dbReference type="Proteomes" id="UP000295632"/>
    </source>
</evidence>
<accession>A0A4R6UD69</accession>
<evidence type="ECO:0000313" key="2">
    <source>
        <dbReference type="EMBL" id="TDQ43019.1"/>
    </source>
</evidence>
<evidence type="ECO:0000256" key="1">
    <source>
        <dbReference type="SAM" id="SignalP"/>
    </source>
</evidence>
<reference evidence="2 3" key="1">
    <citation type="submission" date="2019-03" db="EMBL/GenBank/DDBJ databases">
        <title>Genomic Encyclopedia of Type Strains, Phase IV (KMG-IV): sequencing the most valuable type-strain genomes for metagenomic binning, comparative biology and taxonomic classification.</title>
        <authorList>
            <person name="Goeker M."/>
        </authorList>
    </citation>
    <scope>NUCLEOTIDE SEQUENCE [LARGE SCALE GENOMIC DNA]</scope>
    <source>
        <strain evidence="2 3">DSM 28697</strain>
    </source>
</reference>
<protein>
    <recommendedName>
        <fullName evidence="4">Cell-wall binding lipoprotein</fullName>
    </recommendedName>
</protein>
<keyword evidence="3" id="KW-1185">Reference proteome</keyword>
<comment type="caution">
    <text evidence="2">The sequence shown here is derived from an EMBL/GenBank/DDBJ whole genome shotgun (WGS) entry which is preliminary data.</text>
</comment>
<dbReference type="RefSeq" id="WP_133578831.1">
    <property type="nucleotide sequence ID" value="NZ_SNYJ01000001.1"/>
</dbReference>
<organism evidence="2 3">
    <name type="scientific">Aureibacillus halotolerans</name>
    <dbReference type="NCBI Taxonomy" id="1508390"/>
    <lineage>
        <taxon>Bacteria</taxon>
        <taxon>Bacillati</taxon>
        <taxon>Bacillota</taxon>
        <taxon>Bacilli</taxon>
        <taxon>Bacillales</taxon>
        <taxon>Bacillaceae</taxon>
        <taxon>Aureibacillus</taxon>
    </lineage>
</organism>
<gene>
    <name evidence="2" type="ORF">EV213_101451</name>
</gene>
<dbReference type="Proteomes" id="UP000295632">
    <property type="component" value="Unassembled WGS sequence"/>
</dbReference>
<sequence>MKNWVLAFGLMSVLFLSACTSAATEEILTVNNEVSDMLDEQGVESDEVIAKMYNQNTLEDVEQLNETELQPLLDEIEAIMTSTTVETEEAQDLYELRQQFYDQFVLVTDLQIEYAKARVDPAVSEEEFFKIEEELDAQLTAYNESMTTFQEEMEVLAEEHDIIFEED</sequence>
<name>A0A4R6UD69_9BACI</name>
<feature type="signal peptide" evidence="1">
    <location>
        <begin position="1"/>
        <end position="22"/>
    </location>
</feature>
<dbReference type="EMBL" id="SNYJ01000001">
    <property type="protein sequence ID" value="TDQ43019.1"/>
    <property type="molecule type" value="Genomic_DNA"/>
</dbReference>